<organism evidence="1 2">
    <name type="scientific">Dictyostelium firmibasis</name>
    <dbReference type="NCBI Taxonomy" id="79012"/>
    <lineage>
        <taxon>Eukaryota</taxon>
        <taxon>Amoebozoa</taxon>
        <taxon>Evosea</taxon>
        <taxon>Eumycetozoa</taxon>
        <taxon>Dictyostelia</taxon>
        <taxon>Dictyosteliales</taxon>
        <taxon>Dictyosteliaceae</taxon>
        <taxon>Dictyostelium</taxon>
    </lineage>
</organism>
<evidence type="ECO:0000313" key="1">
    <source>
        <dbReference type="EMBL" id="KAK5576714.1"/>
    </source>
</evidence>
<dbReference type="EMBL" id="JAVFKY010000005">
    <property type="protein sequence ID" value="KAK5576714.1"/>
    <property type="molecule type" value="Genomic_DNA"/>
</dbReference>
<dbReference type="Proteomes" id="UP001344447">
    <property type="component" value="Unassembled WGS sequence"/>
</dbReference>
<dbReference type="AlphaFoldDB" id="A0AAN7TPC1"/>
<name>A0AAN7TPC1_9MYCE</name>
<accession>A0AAN7TPC1</accession>
<proteinExistence type="predicted"/>
<gene>
    <name evidence="1" type="ORF">RB653_007858</name>
</gene>
<evidence type="ECO:0000313" key="2">
    <source>
        <dbReference type="Proteomes" id="UP001344447"/>
    </source>
</evidence>
<reference evidence="1 2" key="1">
    <citation type="submission" date="2023-11" db="EMBL/GenBank/DDBJ databases">
        <title>Dfirmibasis_genome.</title>
        <authorList>
            <person name="Edelbroek B."/>
            <person name="Kjellin J."/>
            <person name="Jerlstrom-Hultqvist J."/>
            <person name="Soderbom F."/>
        </authorList>
    </citation>
    <scope>NUCLEOTIDE SEQUENCE [LARGE SCALE GENOMIC DNA]</scope>
    <source>
        <strain evidence="1 2">TNS-C-14</strain>
    </source>
</reference>
<sequence length="63" mass="7516">MTILKTIKNLNILNSEINININRNEIANELELKSIYTKNSFSKAGDIMDFYSWRDRNYPYITR</sequence>
<keyword evidence="2" id="KW-1185">Reference proteome</keyword>
<protein>
    <submittedName>
        <fullName evidence="1">Uncharacterized protein</fullName>
    </submittedName>
</protein>
<comment type="caution">
    <text evidence="1">The sequence shown here is derived from an EMBL/GenBank/DDBJ whole genome shotgun (WGS) entry which is preliminary data.</text>
</comment>